<comment type="similarity">
    <text evidence="1">Belongs to the LytR/CpsA/Psr (LCP) family.</text>
</comment>
<dbReference type="EMBL" id="BJUW01000001">
    <property type="protein sequence ID" value="GEK84926.1"/>
    <property type="molecule type" value="Genomic_DNA"/>
</dbReference>
<evidence type="ECO:0000313" key="5">
    <source>
        <dbReference type="Proteomes" id="UP000321225"/>
    </source>
</evidence>
<evidence type="ECO:0000313" key="4">
    <source>
        <dbReference type="EMBL" id="GEK84926.1"/>
    </source>
</evidence>
<dbReference type="RefSeq" id="WP_229718293.1">
    <property type="nucleotide sequence ID" value="NZ_BJUW01000001.1"/>
</dbReference>
<feature type="domain" description="Cell envelope-related transcriptional attenuator" evidence="3">
    <location>
        <begin position="207"/>
        <end position="401"/>
    </location>
</feature>
<keyword evidence="2" id="KW-0812">Transmembrane</keyword>
<dbReference type="AlphaFoldDB" id="A0A511AA91"/>
<comment type="caution">
    <text evidence="4">The sequence shown here is derived from an EMBL/GenBank/DDBJ whole genome shotgun (WGS) entry which is preliminary data.</text>
</comment>
<keyword evidence="2" id="KW-1133">Transmembrane helix</keyword>
<organism evidence="4 5">
    <name type="scientific">Microbacterium aerolatum</name>
    <dbReference type="NCBI Taxonomy" id="153731"/>
    <lineage>
        <taxon>Bacteria</taxon>
        <taxon>Bacillati</taxon>
        <taxon>Actinomycetota</taxon>
        <taxon>Actinomycetes</taxon>
        <taxon>Micrococcales</taxon>
        <taxon>Microbacteriaceae</taxon>
        <taxon>Microbacterium</taxon>
    </lineage>
</organism>
<dbReference type="PANTHER" id="PTHR33392">
    <property type="entry name" value="POLYISOPRENYL-TEICHOIC ACID--PEPTIDOGLYCAN TEICHOIC ACID TRANSFERASE TAGU"/>
    <property type="match status" value="1"/>
</dbReference>
<feature type="transmembrane region" description="Helical" evidence="2">
    <location>
        <begin position="98"/>
        <end position="119"/>
    </location>
</feature>
<dbReference type="PANTHER" id="PTHR33392:SF6">
    <property type="entry name" value="POLYISOPRENYL-TEICHOIC ACID--PEPTIDOGLYCAN TEICHOIC ACID TRANSFERASE TAGU"/>
    <property type="match status" value="1"/>
</dbReference>
<dbReference type="InterPro" id="IPR004474">
    <property type="entry name" value="LytR_CpsA_psr"/>
</dbReference>
<dbReference type="NCBIfam" id="TIGR00350">
    <property type="entry name" value="lytR_cpsA_psr"/>
    <property type="match status" value="1"/>
</dbReference>
<evidence type="ECO:0000259" key="3">
    <source>
        <dbReference type="Pfam" id="PF03816"/>
    </source>
</evidence>
<dbReference type="InterPro" id="IPR050922">
    <property type="entry name" value="LytR/CpsA/Psr_CW_biosynth"/>
</dbReference>
<keyword evidence="2" id="KW-0472">Membrane</keyword>
<protein>
    <recommendedName>
        <fullName evidence="3">Cell envelope-related transcriptional attenuator domain-containing protein</fullName>
    </recommendedName>
</protein>
<feature type="transmembrane region" description="Helical" evidence="2">
    <location>
        <begin position="139"/>
        <end position="157"/>
    </location>
</feature>
<proteinExistence type="inferred from homology"/>
<evidence type="ECO:0000256" key="2">
    <source>
        <dbReference type="SAM" id="Phobius"/>
    </source>
</evidence>
<accession>A0A511AA91</accession>
<sequence length="486" mass="52541">MTIAAPRATAGAGRRLIEPRPLRNPDATDPAFMGRRGWWLVAMNVLVPGSAQILAGRNRKLGRFGLGATLVGWLLLIAAGALALFARQALVWLISGPLSWGVLTLVQILLIAYPVLWLVLTIDTLRLVRLVKVPPISRWAIPIASLLVLALVGGGAVQASTMAASGRGALGDIFGQSGPSVEPSDGYYNILLLGADSGDGRDSMRFDSISVVSVNAETGAVTIFGIPRELPHAPFSDGSPMQALYPDGFEGHQSSTCGWNRWMNHVRYAAEVCRDDDGTELYPDAAANGSAPGIEATKDAAEGILGIQIPYYIFIDMNGFAAMIDALGGVDINVTERLPKGGPPEGWSGTDVNEWAIGWIEPGQQHMNGDTAQWYARSRYTTSDWDRMERQRQLQVAILDQFTPQNILTRFNDIASAGNVLVDTDLPRDKLPEFFDLMLKAKELPVTSIELVPENGVDEHEPDYAFVRDLAQKTLHPPTATPAPTP</sequence>
<reference evidence="4 5" key="1">
    <citation type="submission" date="2019-07" db="EMBL/GenBank/DDBJ databases">
        <title>Whole genome shotgun sequence of Microbacterium aerolatum NBRC 103071.</title>
        <authorList>
            <person name="Hosoyama A."/>
            <person name="Uohara A."/>
            <person name="Ohji S."/>
            <person name="Ichikawa N."/>
        </authorList>
    </citation>
    <scope>NUCLEOTIDE SEQUENCE [LARGE SCALE GENOMIC DNA]</scope>
    <source>
        <strain evidence="4 5">NBRC 103071</strain>
    </source>
</reference>
<dbReference type="Gene3D" id="3.40.630.190">
    <property type="entry name" value="LCP protein"/>
    <property type="match status" value="1"/>
</dbReference>
<evidence type="ECO:0000256" key="1">
    <source>
        <dbReference type="ARBA" id="ARBA00006068"/>
    </source>
</evidence>
<feature type="transmembrane region" description="Helical" evidence="2">
    <location>
        <begin position="64"/>
        <end position="86"/>
    </location>
</feature>
<gene>
    <name evidence="4" type="ORF">MAE01_01020</name>
</gene>
<keyword evidence="5" id="KW-1185">Reference proteome</keyword>
<name>A0A511AA91_9MICO</name>
<dbReference type="Proteomes" id="UP000321225">
    <property type="component" value="Unassembled WGS sequence"/>
</dbReference>
<dbReference type="Pfam" id="PF03816">
    <property type="entry name" value="LytR_cpsA_psr"/>
    <property type="match status" value="1"/>
</dbReference>